<keyword evidence="2" id="KW-1185">Reference proteome</keyword>
<gene>
    <name evidence="1" type="ORF">BGE01nite_06320</name>
</gene>
<name>A0A512M4R6_9BACT</name>
<evidence type="ECO:0000313" key="1">
    <source>
        <dbReference type="EMBL" id="GEP41341.1"/>
    </source>
</evidence>
<evidence type="ECO:0008006" key="3">
    <source>
        <dbReference type="Google" id="ProtNLM"/>
    </source>
</evidence>
<dbReference type="AlphaFoldDB" id="A0A512M4R6"/>
<reference evidence="1 2" key="1">
    <citation type="submission" date="2019-07" db="EMBL/GenBank/DDBJ databases">
        <title>Whole genome shotgun sequence of Brevifollis gellanilyticus NBRC 108608.</title>
        <authorList>
            <person name="Hosoyama A."/>
            <person name="Uohara A."/>
            <person name="Ohji S."/>
            <person name="Ichikawa N."/>
        </authorList>
    </citation>
    <scope>NUCLEOTIDE SEQUENCE [LARGE SCALE GENOMIC DNA]</scope>
    <source>
        <strain evidence="1 2">NBRC 108608</strain>
    </source>
</reference>
<sequence>MIVLVLMAPMLVMNWVRGYVQKDAFRGRMEQFLGTQMKGSVTLGPLRWTGDEVTTSMMEATTVSGWKAEVSGLRVGLDWQAFRNRQWRIVETGADSLELSFKAPETGLPQVTVPPPTEPLLTSETQSSSIPEWIKAYLPNTTEIDGVRFDALLLTYPGGWRLSESKLRVAAWQQGEQSVQATVEGGILETPVQLPVQLHAMKFNLSRASARLSREDLHLTSATLSWIGDSEITARGHVRPQEKTWELSTHLSGIPLREVLSEDWKLRLTGFVEGDLNITGGQGREPRVEGDVQLKNAVLTALPVLDKLASYTHVERFKRLVLDIATAHVTGSGESRQFEKIVIQSNGLLRIEGNIAVLSGKIDGHFMLGVTPETLRWIPGAQQHVFTGTNPTAPAGMIWTPLHITGTIDAPREDLTERLMGGAGKALLNAPAEVVGKAGETLLSPVVGEDLAKKPGEVMKSATETLTNPGDAVKKASDAAEKGIDLLKGLGGGLLGK</sequence>
<organism evidence="1 2">
    <name type="scientific">Brevifollis gellanilyticus</name>
    <dbReference type="NCBI Taxonomy" id="748831"/>
    <lineage>
        <taxon>Bacteria</taxon>
        <taxon>Pseudomonadati</taxon>
        <taxon>Verrucomicrobiota</taxon>
        <taxon>Verrucomicrobiia</taxon>
        <taxon>Verrucomicrobiales</taxon>
        <taxon>Verrucomicrobiaceae</taxon>
    </lineage>
</organism>
<comment type="caution">
    <text evidence="1">The sequence shown here is derived from an EMBL/GenBank/DDBJ whole genome shotgun (WGS) entry which is preliminary data.</text>
</comment>
<evidence type="ECO:0000313" key="2">
    <source>
        <dbReference type="Proteomes" id="UP000321577"/>
    </source>
</evidence>
<accession>A0A512M4R6</accession>
<dbReference type="EMBL" id="BKAG01000003">
    <property type="protein sequence ID" value="GEP41341.1"/>
    <property type="molecule type" value="Genomic_DNA"/>
</dbReference>
<protein>
    <recommendedName>
        <fullName evidence="3">AsmA-like C-terminal domain-containing protein</fullName>
    </recommendedName>
</protein>
<dbReference type="Proteomes" id="UP000321577">
    <property type="component" value="Unassembled WGS sequence"/>
</dbReference>
<proteinExistence type="predicted"/>